<proteinExistence type="predicted"/>
<accession>A0A317E8T2</accession>
<evidence type="ECO:0000313" key="1">
    <source>
        <dbReference type="EMBL" id="PWR21535.1"/>
    </source>
</evidence>
<dbReference type="SUPFAM" id="SSF56935">
    <property type="entry name" value="Porins"/>
    <property type="match status" value="1"/>
</dbReference>
<dbReference type="Pfam" id="PF10082">
    <property type="entry name" value="BBP2_2"/>
    <property type="match status" value="1"/>
</dbReference>
<dbReference type="EMBL" id="QGLF01000002">
    <property type="protein sequence ID" value="PWR21535.1"/>
    <property type="molecule type" value="Genomic_DNA"/>
</dbReference>
<evidence type="ECO:0008006" key="3">
    <source>
        <dbReference type="Google" id="ProtNLM"/>
    </source>
</evidence>
<gene>
    <name evidence="1" type="ORF">DKG75_05875</name>
</gene>
<sequence length="410" mass="45413">MDATKSQKTDRAGLVVDVKILALVGMAAIPGVAQAQEGGLGPTGVHVGAFLFEPSVTLSEVYDDNIFATDGGQEDDFITSIEPALEISSLWSRHALNFKTGIASSFYAHNSSENHTNFFATLEGKLDITRLSNFSAKINYQKLIEARTDTNANPNAAEATEYQRYDAGLLFTQQFNRFTLKIGGAATYFDYDDTETRSGTPIDNDARDRTDVAGTLDLGYEFSPGYSAFVRQTVDWRKYERSVASGRDSAGYTTDFGVRLEVTRIIAAEVFGGYMVRNYDSFEDQSGFSFGANLIYDVAEGTRIQLNAGRDFQETTAIGASGYLVSTLFAKVEHEVLRDQVIRAQVSYTNNDYSGIDRKEDIYGGGFGYMWYFGQRISLGVNYDYQTRDSSVVDSDYARNKISLDVTLRY</sequence>
<dbReference type="InterPro" id="IPR036709">
    <property type="entry name" value="Autotransporte_beta_dom_sf"/>
</dbReference>
<dbReference type="RefSeq" id="WP_109920180.1">
    <property type="nucleotide sequence ID" value="NZ_QGLF01000002.1"/>
</dbReference>
<dbReference type="OrthoDB" id="7398962at2"/>
<protein>
    <recommendedName>
        <fullName evidence="3">Outer membrane beta-barrel protein</fullName>
    </recommendedName>
</protein>
<dbReference type="AlphaFoldDB" id="A0A317E8T2"/>
<dbReference type="InterPro" id="IPR018759">
    <property type="entry name" value="BBP2_2"/>
</dbReference>
<evidence type="ECO:0000313" key="2">
    <source>
        <dbReference type="Proteomes" id="UP000246077"/>
    </source>
</evidence>
<reference evidence="2" key="1">
    <citation type="submission" date="2018-05" db="EMBL/GenBank/DDBJ databases">
        <title>Zavarzinia sp. HR-AS.</title>
        <authorList>
            <person name="Lee Y."/>
            <person name="Jeon C.O."/>
        </authorList>
    </citation>
    <scope>NUCLEOTIDE SEQUENCE [LARGE SCALE GENOMIC DNA]</scope>
    <source>
        <strain evidence="2">DSM 1231</strain>
    </source>
</reference>
<organism evidence="1 2">
    <name type="scientific">Zavarzinia compransoris</name>
    <dbReference type="NCBI Taxonomy" id="1264899"/>
    <lineage>
        <taxon>Bacteria</taxon>
        <taxon>Pseudomonadati</taxon>
        <taxon>Pseudomonadota</taxon>
        <taxon>Alphaproteobacteria</taxon>
        <taxon>Rhodospirillales</taxon>
        <taxon>Zavarziniaceae</taxon>
        <taxon>Zavarzinia</taxon>
    </lineage>
</organism>
<keyword evidence="2" id="KW-1185">Reference proteome</keyword>
<name>A0A317E8T2_9PROT</name>
<dbReference type="Gene3D" id="2.40.128.130">
    <property type="entry name" value="Autotransporter beta-domain"/>
    <property type="match status" value="1"/>
</dbReference>
<comment type="caution">
    <text evidence="1">The sequence shown here is derived from an EMBL/GenBank/DDBJ whole genome shotgun (WGS) entry which is preliminary data.</text>
</comment>
<dbReference type="Proteomes" id="UP000246077">
    <property type="component" value="Unassembled WGS sequence"/>
</dbReference>